<keyword evidence="9" id="KW-0812">Transmembrane</keyword>
<feature type="transmembrane region" description="Helical" evidence="9">
    <location>
        <begin position="132"/>
        <end position="152"/>
    </location>
</feature>
<keyword evidence="5" id="KW-0547">Nucleotide-binding</keyword>
<keyword evidence="7" id="KW-0067">ATP-binding</keyword>
<feature type="transmembrane region" description="Helical" evidence="9">
    <location>
        <begin position="196"/>
        <end position="217"/>
    </location>
</feature>
<keyword evidence="4" id="KW-0808">Transferase</keyword>
<dbReference type="PANTHER" id="PTHR43065:SF10">
    <property type="entry name" value="PEROXIDE STRESS-ACTIVATED HISTIDINE KINASE MAK3"/>
    <property type="match status" value="1"/>
</dbReference>
<keyword evidence="6 11" id="KW-0418">Kinase</keyword>
<evidence type="ECO:0000256" key="5">
    <source>
        <dbReference type="ARBA" id="ARBA00022741"/>
    </source>
</evidence>
<evidence type="ECO:0000256" key="2">
    <source>
        <dbReference type="ARBA" id="ARBA00012438"/>
    </source>
</evidence>
<evidence type="ECO:0000256" key="9">
    <source>
        <dbReference type="SAM" id="Phobius"/>
    </source>
</evidence>
<evidence type="ECO:0000313" key="12">
    <source>
        <dbReference type="Proteomes" id="UP001165962"/>
    </source>
</evidence>
<dbReference type="InterPro" id="IPR004358">
    <property type="entry name" value="Sig_transdc_His_kin-like_C"/>
</dbReference>
<feature type="transmembrane region" description="Helical" evidence="9">
    <location>
        <begin position="72"/>
        <end position="92"/>
    </location>
</feature>
<reference evidence="11" key="1">
    <citation type="submission" date="2020-03" db="EMBL/GenBank/DDBJ databases">
        <title>Draft sequencing of Paenibacilllus sp. S3N08.</title>
        <authorList>
            <person name="Kim D.-U."/>
        </authorList>
    </citation>
    <scope>NUCLEOTIDE SEQUENCE</scope>
    <source>
        <strain evidence="11">S3N08</strain>
    </source>
</reference>
<dbReference type="GO" id="GO:0016301">
    <property type="term" value="F:kinase activity"/>
    <property type="evidence" value="ECO:0007669"/>
    <property type="project" value="UniProtKB-KW"/>
</dbReference>
<dbReference type="InterPro" id="IPR036890">
    <property type="entry name" value="HATPase_C_sf"/>
</dbReference>
<accession>A0ABX0J6A7</accession>
<sequence length="456" mass="51620">MMFVLIGLWTIGTLLIVTDPRRTTTRWIASIAFTGGFGGLSAVLNEEISPYLLSMGWLTPALEEMINYAERVASLICYYGLPYTFIMFTAVYHPDSGGWRWRKGMAWLLLLPALLSFAFDPDVNDPIPYRMVLVWTAPFILAGIGLLVHATWKERNSYLRKLRMLTTIAAAPTMFFALFTLYVLPAVYGNSEWWRYNAWLIGFTLVVIFFSSFRYGFMGLQISIRNQRLDYTLRAITSGTSILNHAIKNDVGKIRLFSEKIKSESEKPDPEQLVHDIDVIMNASQHIYDMIYRIQGQTMDVALKEEAIVLTELIDECLAMLAPSLQNVDLIKQYRCQGAMWGDKVQLVEVFSNVLMNALEAMPQGGELQVRLSETKRNIAIEIKDSGIGMDKTQLRQAFDPFYTTKGGKKMNFGLGLSYCHTIIQKHKGSMTMHSKLGVGTSVFINFPNRKGVSNT</sequence>
<feature type="transmembrane region" description="Helical" evidence="9">
    <location>
        <begin position="104"/>
        <end position="120"/>
    </location>
</feature>
<dbReference type="InterPro" id="IPR005467">
    <property type="entry name" value="His_kinase_dom"/>
</dbReference>
<evidence type="ECO:0000256" key="4">
    <source>
        <dbReference type="ARBA" id="ARBA00022679"/>
    </source>
</evidence>
<evidence type="ECO:0000256" key="3">
    <source>
        <dbReference type="ARBA" id="ARBA00022553"/>
    </source>
</evidence>
<dbReference type="RefSeq" id="WP_166150012.1">
    <property type="nucleotide sequence ID" value="NZ_JAAOIW010000004.1"/>
</dbReference>
<evidence type="ECO:0000256" key="6">
    <source>
        <dbReference type="ARBA" id="ARBA00022777"/>
    </source>
</evidence>
<comment type="catalytic activity">
    <reaction evidence="1">
        <text>ATP + protein L-histidine = ADP + protein N-phospho-L-histidine.</text>
        <dbReference type="EC" id="2.7.13.3"/>
    </reaction>
</comment>
<evidence type="ECO:0000313" key="11">
    <source>
        <dbReference type="EMBL" id="NHN30694.1"/>
    </source>
</evidence>
<evidence type="ECO:0000259" key="10">
    <source>
        <dbReference type="PROSITE" id="PS50109"/>
    </source>
</evidence>
<dbReference type="Proteomes" id="UP001165962">
    <property type="component" value="Unassembled WGS sequence"/>
</dbReference>
<keyword evidence="9" id="KW-1133">Transmembrane helix</keyword>
<dbReference type="SMART" id="SM00387">
    <property type="entry name" value="HATPase_c"/>
    <property type="match status" value="1"/>
</dbReference>
<dbReference type="Pfam" id="PF02518">
    <property type="entry name" value="HATPase_c"/>
    <property type="match status" value="1"/>
</dbReference>
<comment type="caution">
    <text evidence="11">The sequence shown here is derived from an EMBL/GenBank/DDBJ whole genome shotgun (WGS) entry which is preliminary data.</text>
</comment>
<keyword evidence="12" id="KW-1185">Reference proteome</keyword>
<organism evidence="11 12">
    <name type="scientific">Paenibacillus agricola</name>
    <dbReference type="NCBI Taxonomy" id="2716264"/>
    <lineage>
        <taxon>Bacteria</taxon>
        <taxon>Bacillati</taxon>
        <taxon>Bacillota</taxon>
        <taxon>Bacilli</taxon>
        <taxon>Bacillales</taxon>
        <taxon>Paenibacillaceae</taxon>
        <taxon>Paenibacillus</taxon>
    </lineage>
</organism>
<protein>
    <recommendedName>
        <fullName evidence="2">histidine kinase</fullName>
        <ecNumber evidence="2">2.7.13.3</ecNumber>
    </recommendedName>
</protein>
<dbReference type="PROSITE" id="PS50109">
    <property type="entry name" value="HIS_KIN"/>
    <property type="match status" value="1"/>
</dbReference>
<evidence type="ECO:0000256" key="1">
    <source>
        <dbReference type="ARBA" id="ARBA00000085"/>
    </source>
</evidence>
<gene>
    <name evidence="11" type="ORF">G9U52_12710</name>
</gene>
<feature type="domain" description="Histidine kinase" evidence="10">
    <location>
        <begin position="242"/>
        <end position="451"/>
    </location>
</feature>
<dbReference type="EMBL" id="JAAOIW010000004">
    <property type="protein sequence ID" value="NHN30694.1"/>
    <property type="molecule type" value="Genomic_DNA"/>
</dbReference>
<proteinExistence type="predicted"/>
<keyword evidence="9" id="KW-0472">Membrane</keyword>
<dbReference type="EC" id="2.7.13.3" evidence="2"/>
<dbReference type="PRINTS" id="PR00344">
    <property type="entry name" value="BCTRLSENSOR"/>
</dbReference>
<dbReference type="SUPFAM" id="SSF55874">
    <property type="entry name" value="ATPase domain of HSP90 chaperone/DNA topoisomerase II/histidine kinase"/>
    <property type="match status" value="1"/>
</dbReference>
<feature type="transmembrane region" description="Helical" evidence="9">
    <location>
        <begin position="164"/>
        <end position="184"/>
    </location>
</feature>
<dbReference type="InterPro" id="IPR003594">
    <property type="entry name" value="HATPase_dom"/>
</dbReference>
<evidence type="ECO:0000256" key="8">
    <source>
        <dbReference type="ARBA" id="ARBA00023012"/>
    </source>
</evidence>
<evidence type="ECO:0000256" key="7">
    <source>
        <dbReference type="ARBA" id="ARBA00022840"/>
    </source>
</evidence>
<dbReference type="PANTHER" id="PTHR43065">
    <property type="entry name" value="SENSOR HISTIDINE KINASE"/>
    <property type="match status" value="1"/>
</dbReference>
<keyword evidence="8" id="KW-0902">Two-component regulatory system</keyword>
<dbReference type="Gene3D" id="3.30.565.10">
    <property type="entry name" value="Histidine kinase-like ATPase, C-terminal domain"/>
    <property type="match status" value="1"/>
</dbReference>
<keyword evidence="3" id="KW-0597">Phosphoprotein</keyword>
<name>A0ABX0J6A7_9BACL</name>